<accession>D9PH83</accession>
<proteinExistence type="predicted"/>
<evidence type="ECO:0000313" key="1">
    <source>
        <dbReference type="EMBL" id="EFK97110.1"/>
    </source>
</evidence>
<protein>
    <submittedName>
        <fullName evidence="1">Uncharacterized protein</fullName>
    </submittedName>
</protein>
<name>D9PH83_9ZZZZ</name>
<comment type="caution">
    <text evidence="1">The sequence shown here is derived from an EMBL/GenBank/DDBJ whole genome shotgun (WGS) entry which is preliminary data.</text>
</comment>
<dbReference type="EMBL" id="ADZX01000356">
    <property type="protein sequence ID" value="EFK97110.1"/>
    <property type="molecule type" value="Genomic_DNA"/>
</dbReference>
<sequence>MPVFEFKTQDERRNTKCPYNLKINDVAQNTSDNELVTVGSSRCYHCSYCDKDNSTPDGLSLTCLHNEPPQILPEDISIAIF</sequence>
<dbReference type="AlphaFoldDB" id="D9PH83"/>
<organism evidence="1">
    <name type="scientific">sediment metagenome</name>
    <dbReference type="NCBI Taxonomy" id="749907"/>
    <lineage>
        <taxon>unclassified sequences</taxon>
        <taxon>metagenomes</taxon>
        <taxon>ecological metagenomes</taxon>
    </lineage>
</organism>
<gene>
    <name evidence="1" type="ORF">LDC_0883</name>
</gene>
<reference evidence="1" key="1">
    <citation type="submission" date="2010-07" db="EMBL/GenBank/DDBJ databases">
        <authorList>
            <consortium name="CONSOLIDER consortium CSD2007-00005"/>
            <person name="Guazzaroni M.-E."/>
            <person name="Richter M."/>
            <person name="Garcia-Salamanca A."/>
            <person name="Yarza P."/>
            <person name="Ferrer M."/>
        </authorList>
    </citation>
    <scope>NUCLEOTIDE SEQUENCE</scope>
</reference>
<reference evidence="1" key="2">
    <citation type="journal article" date="2011" name="Microb. Ecol.">
        <title>Taxonomic and Functional Metagenomic Profiling of the Microbial Community in the Anoxic Sediment of a Sub-saline Shallow Lake (Laguna de Carrizo, Central Spain).</title>
        <authorList>
            <person name="Ferrer M."/>
            <person name="Guazzaroni M.E."/>
            <person name="Richter M."/>
            <person name="Garcia-Salamanca A."/>
            <person name="Yarza P."/>
            <person name="Suarez-Suarez A."/>
            <person name="Solano J."/>
            <person name="Alcaide M."/>
            <person name="van Dillewijn P."/>
            <person name="Molina-Henares M.A."/>
            <person name="Lopez-Cortes N."/>
            <person name="Al-Ramahi Y."/>
            <person name="Guerrero C."/>
            <person name="Acosta A."/>
            <person name="de Eugenio L.I."/>
            <person name="Martinez V."/>
            <person name="Marques S."/>
            <person name="Rojo F."/>
            <person name="Santero E."/>
            <person name="Genilloud O."/>
            <person name="Perez-Perez J."/>
            <person name="Rossello-Mora R."/>
            <person name="Ramos J.L."/>
        </authorList>
    </citation>
    <scope>NUCLEOTIDE SEQUENCE</scope>
</reference>